<evidence type="ECO:0000313" key="2">
    <source>
        <dbReference type="Proteomes" id="UP000287651"/>
    </source>
</evidence>
<evidence type="ECO:0000313" key="1">
    <source>
        <dbReference type="EMBL" id="RRT61079.1"/>
    </source>
</evidence>
<sequence>MYRPASFPEDRNERLSSDLGCLLSDRGFLPRVVEYHMVLQHWALLLTPKYCWILCRGQRVSMTRFTRVRKIVRVKLGGQAEHGRGLSDVRQWCLKSGSLLGPFWFWDGSCKEDLVRVACGRCGTSNG</sequence>
<gene>
    <name evidence="1" type="ORF">B296_00030759</name>
</gene>
<dbReference type="AlphaFoldDB" id="A0A426ZAU4"/>
<accession>A0A426ZAU4</accession>
<comment type="caution">
    <text evidence="1">The sequence shown here is derived from an EMBL/GenBank/DDBJ whole genome shotgun (WGS) entry which is preliminary data.</text>
</comment>
<protein>
    <submittedName>
        <fullName evidence="1">Uncharacterized protein</fullName>
    </submittedName>
</protein>
<dbReference type="EMBL" id="AMZH03007544">
    <property type="protein sequence ID" value="RRT61079.1"/>
    <property type="molecule type" value="Genomic_DNA"/>
</dbReference>
<reference evidence="1 2" key="1">
    <citation type="journal article" date="2014" name="Agronomy (Basel)">
        <title>A Draft Genome Sequence for Ensete ventricosum, the Drought-Tolerant Tree Against Hunger.</title>
        <authorList>
            <person name="Harrison J."/>
            <person name="Moore K.A."/>
            <person name="Paszkiewicz K."/>
            <person name="Jones T."/>
            <person name="Grant M."/>
            <person name="Ambacheew D."/>
            <person name="Muzemil S."/>
            <person name="Studholme D.J."/>
        </authorList>
    </citation>
    <scope>NUCLEOTIDE SEQUENCE [LARGE SCALE GENOMIC DNA]</scope>
</reference>
<dbReference type="Proteomes" id="UP000287651">
    <property type="component" value="Unassembled WGS sequence"/>
</dbReference>
<organism evidence="1 2">
    <name type="scientific">Ensete ventricosum</name>
    <name type="common">Abyssinian banana</name>
    <name type="synonym">Musa ensete</name>
    <dbReference type="NCBI Taxonomy" id="4639"/>
    <lineage>
        <taxon>Eukaryota</taxon>
        <taxon>Viridiplantae</taxon>
        <taxon>Streptophyta</taxon>
        <taxon>Embryophyta</taxon>
        <taxon>Tracheophyta</taxon>
        <taxon>Spermatophyta</taxon>
        <taxon>Magnoliopsida</taxon>
        <taxon>Liliopsida</taxon>
        <taxon>Zingiberales</taxon>
        <taxon>Musaceae</taxon>
        <taxon>Ensete</taxon>
    </lineage>
</organism>
<proteinExistence type="predicted"/>
<name>A0A426ZAU4_ENSVE</name>